<keyword evidence="6 7" id="KW-0472">Membrane</keyword>
<dbReference type="PANTHER" id="PTHR33778">
    <property type="entry name" value="PROTEIN MGTC"/>
    <property type="match status" value="1"/>
</dbReference>
<accession>A0ABQ1JG03</accession>
<evidence type="ECO:0000256" key="4">
    <source>
        <dbReference type="ARBA" id="ARBA00022692"/>
    </source>
</evidence>
<feature type="transmembrane region" description="Helical" evidence="7">
    <location>
        <begin position="12"/>
        <end position="31"/>
    </location>
</feature>
<evidence type="ECO:0000256" key="5">
    <source>
        <dbReference type="ARBA" id="ARBA00022989"/>
    </source>
</evidence>
<evidence type="ECO:0000313" key="9">
    <source>
        <dbReference type="EMBL" id="GGB66301.1"/>
    </source>
</evidence>
<dbReference type="PRINTS" id="PR01837">
    <property type="entry name" value="MGTCSAPBPROT"/>
</dbReference>
<evidence type="ECO:0000256" key="3">
    <source>
        <dbReference type="ARBA" id="ARBA00022475"/>
    </source>
</evidence>
<feature type="transmembrane region" description="Helical" evidence="7">
    <location>
        <begin position="46"/>
        <end position="68"/>
    </location>
</feature>
<dbReference type="PANTHER" id="PTHR33778:SF1">
    <property type="entry name" value="MAGNESIUM TRANSPORTER YHID-RELATED"/>
    <property type="match status" value="1"/>
</dbReference>
<sequence length="164" mass="17237">MTAVTFDTDTPLLAILVRLGLACLCGFLIGFEREVRERPAGLRTHMLTSLAAALFALITIEMMAVFAANDERTQLDPLRVVEAVTAGVAFLAAGTIIQARGNVKGLTTGAGMWLAGAIGLACGAGFLAIALIATVFALIILVPLRVMESHLFNKRPLGKDAGED</sequence>
<comment type="similarity">
    <text evidence="2 7">Belongs to the MgtC/SapB family.</text>
</comment>
<dbReference type="RefSeq" id="WP_084394585.1">
    <property type="nucleotide sequence ID" value="NZ_BMKF01000001.1"/>
</dbReference>
<keyword evidence="4 7" id="KW-0812">Transmembrane</keyword>
<evidence type="ECO:0000256" key="1">
    <source>
        <dbReference type="ARBA" id="ARBA00004651"/>
    </source>
</evidence>
<dbReference type="Proteomes" id="UP000628854">
    <property type="component" value="Unassembled WGS sequence"/>
</dbReference>
<feature type="domain" description="MgtC/SapB/SrpB/YhiD N-terminal" evidence="8">
    <location>
        <begin position="19"/>
        <end position="148"/>
    </location>
</feature>
<feature type="transmembrane region" description="Helical" evidence="7">
    <location>
        <begin position="111"/>
        <end position="144"/>
    </location>
</feature>
<comment type="caution">
    <text evidence="9">The sequence shown here is derived from an EMBL/GenBank/DDBJ whole genome shotgun (WGS) entry which is preliminary data.</text>
</comment>
<evidence type="ECO:0000256" key="2">
    <source>
        <dbReference type="ARBA" id="ARBA00009298"/>
    </source>
</evidence>
<evidence type="ECO:0000256" key="7">
    <source>
        <dbReference type="RuleBase" id="RU365041"/>
    </source>
</evidence>
<comment type="subcellular location">
    <subcellularLocation>
        <location evidence="7">Cell inner membrane</location>
        <topology evidence="7">Multi-pass membrane protein</topology>
    </subcellularLocation>
    <subcellularLocation>
        <location evidence="1">Cell membrane</location>
        <topology evidence="1">Multi-pass membrane protein</topology>
    </subcellularLocation>
</comment>
<dbReference type="EMBL" id="BMKF01000001">
    <property type="protein sequence ID" value="GGB66301.1"/>
    <property type="molecule type" value="Genomic_DNA"/>
</dbReference>
<keyword evidence="7" id="KW-0997">Cell inner membrane</keyword>
<name>A0ABQ1JG03_9PROT</name>
<keyword evidence="3" id="KW-1003">Cell membrane</keyword>
<gene>
    <name evidence="9" type="ORF">GCM10011503_13860</name>
</gene>
<evidence type="ECO:0000313" key="10">
    <source>
        <dbReference type="Proteomes" id="UP000628854"/>
    </source>
</evidence>
<organism evidence="9 10">
    <name type="scientific">Henriciella pelagia</name>
    <dbReference type="NCBI Taxonomy" id="1977912"/>
    <lineage>
        <taxon>Bacteria</taxon>
        <taxon>Pseudomonadati</taxon>
        <taxon>Pseudomonadota</taxon>
        <taxon>Alphaproteobacteria</taxon>
        <taxon>Hyphomonadales</taxon>
        <taxon>Hyphomonadaceae</taxon>
        <taxon>Henriciella</taxon>
    </lineage>
</organism>
<dbReference type="Pfam" id="PF02308">
    <property type="entry name" value="MgtC"/>
    <property type="match status" value="1"/>
</dbReference>
<keyword evidence="10" id="KW-1185">Reference proteome</keyword>
<evidence type="ECO:0000259" key="8">
    <source>
        <dbReference type="Pfam" id="PF02308"/>
    </source>
</evidence>
<dbReference type="InterPro" id="IPR049177">
    <property type="entry name" value="MgtC_SapB_SrpB_YhiD_N"/>
</dbReference>
<reference evidence="10" key="1">
    <citation type="journal article" date="2019" name="Int. J. Syst. Evol. Microbiol.">
        <title>The Global Catalogue of Microorganisms (GCM) 10K type strain sequencing project: providing services to taxonomists for standard genome sequencing and annotation.</title>
        <authorList>
            <consortium name="The Broad Institute Genomics Platform"/>
            <consortium name="The Broad Institute Genome Sequencing Center for Infectious Disease"/>
            <person name="Wu L."/>
            <person name="Ma J."/>
        </authorList>
    </citation>
    <scope>NUCLEOTIDE SEQUENCE [LARGE SCALE GENOMIC DNA]</scope>
    <source>
        <strain evidence="10">CGMCC 1.15928</strain>
    </source>
</reference>
<keyword evidence="5 7" id="KW-1133">Transmembrane helix</keyword>
<feature type="transmembrane region" description="Helical" evidence="7">
    <location>
        <begin position="80"/>
        <end position="99"/>
    </location>
</feature>
<proteinExistence type="inferred from homology"/>
<evidence type="ECO:0000256" key="6">
    <source>
        <dbReference type="ARBA" id="ARBA00023136"/>
    </source>
</evidence>
<dbReference type="InterPro" id="IPR003416">
    <property type="entry name" value="MgtC/SapB/SrpB/YhiD_fam"/>
</dbReference>
<protein>
    <recommendedName>
        <fullName evidence="7">Protein MgtC</fullName>
    </recommendedName>
</protein>